<dbReference type="Proteomes" id="UP000478836">
    <property type="component" value="Unassembled WGS sequence"/>
</dbReference>
<feature type="transmembrane region" description="Helical" evidence="1">
    <location>
        <begin position="12"/>
        <end position="34"/>
    </location>
</feature>
<keyword evidence="1" id="KW-1133">Transmembrane helix</keyword>
<evidence type="ECO:0000256" key="1">
    <source>
        <dbReference type="SAM" id="Phobius"/>
    </source>
</evidence>
<evidence type="ECO:0000313" key="3">
    <source>
        <dbReference type="Proteomes" id="UP000478836"/>
    </source>
</evidence>
<protein>
    <submittedName>
        <fullName evidence="2">Uncharacterized protein</fullName>
    </submittedName>
</protein>
<proteinExistence type="predicted"/>
<sequence length="149" mass="15880">MGRRQTDARLGPIATVAVWVVAFAIVATIGGLIAQARGDARDADFAARSGSVDVPLSGEMSNEQVTVVSAVLTTDAESYTTTMTVRVTAGPAASNRNPPIRITTPMVTCETTRAWLWNLDQDDLPMKCDRHLHKDELDGVGSGVVEIGR</sequence>
<organism evidence="2 3">
    <name type="scientific">Microbacterium algeriense</name>
    <dbReference type="NCBI Taxonomy" id="2615184"/>
    <lineage>
        <taxon>Bacteria</taxon>
        <taxon>Bacillati</taxon>
        <taxon>Actinomycetota</taxon>
        <taxon>Actinomycetes</taxon>
        <taxon>Micrococcales</taxon>
        <taxon>Microbacteriaceae</taxon>
        <taxon>Microbacterium</taxon>
    </lineage>
</organism>
<evidence type="ECO:0000313" key="2">
    <source>
        <dbReference type="EMBL" id="KAB1867322.1"/>
    </source>
</evidence>
<reference evidence="3" key="1">
    <citation type="submission" date="2019-09" db="EMBL/GenBank/DDBJ databases">
        <title>Whole genome sequencing of Microbacterium maritypicum.</title>
        <authorList>
            <person name="Lenchi N."/>
        </authorList>
    </citation>
    <scope>NUCLEOTIDE SEQUENCE [LARGE SCALE GENOMIC DNA]</scope>
    <source>
        <strain evidence="3">G1</strain>
    </source>
</reference>
<gene>
    <name evidence="2" type="ORF">F6A08_05920</name>
</gene>
<dbReference type="EMBL" id="WAAO01000001">
    <property type="protein sequence ID" value="KAB1867322.1"/>
    <property type="molecule type" value="Genomic_DNA"/>
</dbReference>
<accession>A0ABQ6VB54</accession>
<comment type="caution">
    <text evidence="2">The sequence shown here is derived from an EMBL/GenBank/DDBJ whole genome shotgun (WGS) entry which is preliminary data.</text>
</comment>
<dbReference type="RefSeq" id="WP_151458880.1">
    <property type="nucleotide sequence ID" value="NZ_WAAO01000001.1"/>
</dbReference>
<keyword evidence="1" id="KW-0472">Membrane</keyword>
<keyword evidence="1" id="KW-0812">Transmembrane</keyword>
<name>A0ABQ6VB54_9MICO</name>
<keyword evidence="3" id="KW-1185">Reference proteome</keyword>
<dbReference type="GeneID" id="77475978"/>